<keyword evidence="2" id="KW-1185">Reference proteome</keyword>
<proteinExistence type="predicted"/>
<reference evidence="1 2" key="1">
    <citation type="submission" date="2016-02" db="EMBL/GenBank/DDBJ databases">
        <title>Comparative genomic and transcriptomic foundation for Pichia pastoris.</title>
        <authorList>
            <person name="Love K.R."/>
            <person name="Shah K.A."/>
            <person name="Whittaker C.A."/>
            <person name="Wu J."/>
            <person name="Bartlett M.C."/>
            <person name="Ma D."/>
            <person name="Leeson R.L."/>
            <person name="Priest M."/>
            <person name="Young S.K."/>
            <person name="Love J.C."/>
        </authorList>
    </citation>
    <scope>NUCLEOTIDE SEQUENCE [LARGE SCALE GENOMIC DNA]</scope>
    <source>
        <strain evidence="1 2">ATCC 28485</strain>
    </source>
</reference>
<dbReference type="OrthoDB" id="10296258at2759"/>
<dbReference type="AlphaFoldDB" id="A0A1B2JF85"/>
<evidence type="ECO:0000313" key="2">
    <source>
        <dbReference type="Proteomes" id="UP000094565"/>
    </source>
</evidence>
<organism evidence="1 2">
    <name type="scientific">Komagataella pastoris</name>
    <name type="common">Yeast</name>
    <name type="synonym">Pichia pastoris</name>
    <dbReference type="NCBI Taxonomy" id="4922"/>
    <lineage>
        <taxon>Eukaryota</taxon>
        <taxon>Fungi</taxon>
        <taxon>Dikarya</taxon>
        <taxon>Ascomycota</taxon>
        <taxon>Saccharomycotina</taxon>
        <taxon>Pichiomycetes</taxon>
        <taxon>Pichiales</taxon>
        <taxon>Pichiaceae</taxon>
        <taxon>Komagataella</taxon>
    </lineage>
</organism>
<sequence length="291" mass="32368">MSTAENSLMDSANNIFLSLGDIFDQLSLSQTCNIITPNHSTAFIVERNRLNNDINVYNSLLSQHLMDFRDTEIMLQKMKNDLLNKVAPSSSAVKPEVKEEPSLPLKAEQPVEAVIPSNDAFSVENNNFYNENFDEFMDFSADTGGMANFDALGFNSNDNETQKFTDKNENDSMANLNNVDNMSIDSKQKSNAMDSELANIDNTKNPLDILASMESKKNNDENFGVDNDQDINQFTTNDDLMGGNPNYLGSDVDLKELLKNSEDADGRIDIPEGDINSLFNEIDLLIGNDES</sequence>
<gene>
    <name evidence="1" type="ORF">ATY40_BA7503994</name>
</gene>
<dbReference type="EMBL" id="CP014586">
    <property type="protein sequence ID" value="ANZ76652.1"/>
    <property type="molecule type" value="Genomic_DNA"/>
</dbReference>
<protein>
    <submittedName>
        <fullName evidence="1">BA75_03994T0</fullName>
    </submittedName>
</protein>
<dbReference type="Proteomes" id="UP000094565">
    <property type="component" value="Chromosome 3"/>
</dbReference>
<name>A0A1B2JF85_PICPA</name>
<accession>A0A1B2JF85</accession>
<evidence type="ECO:0000313" key="1">
    <source>
        <dbReference type="EMBL" id="ANZ76652.1"/>
    </source>
</evidence>